<dbReference type="PROSITE" id="PS51257">
    <property type="entry name" value="PROKAR_LIPOPROTEIN"/>
    <property type="match status" value="1"/>
</dbReference>
<protein>
    <recommendedName>
        <fullName evidence="4">DUF3558 domain-containing protein</fullName>
    </recommendedName>
</protein>
<evidence type="ECO:0000313" key="2">
    <source>
        <dbReference type="EMBL" id="MDP4575866.1"/>
    </source>
</evidence>
<sequence length="184" mass="19213">MTMRVLLASVAVLALAACGDTGEGEGDVSEEAAAIAENRPIEGPRSGENTEFDEEGRRWFYKPSTRTALYGTAESEGVISFSCNGAVTGEETLVFQWIEQATADATEMLAIRNGDNAAEVEVEGVASVLGPDAIWQGDVPQGSEAYMLLAGATSPTTLTLGERSITVPASEQLTAALDACMSDS</sequence>
<comment type="caution">
    <text evidence="2">The sequence shown here is derived from an EMBL/GenBank/DDBJ whole genome shotgun (WGS) entry which is preliminary data.</text>
</comment>
<organism evidence="2 3">
    <name type="scientific">Qipengyuania profundimaris</name>
    <dbReference type="NCBI Taxonomy" id="3067652"/>
    <lineage>
        <taxon>Bacteria</taxon>
        <taxon>Pseudomonadati</taxon>
        <taxon>Pseudomonadota</taxon>
        <taxon>Alphaproteobacteria</taxon>
        <taxon>Sphingomonadales</taxon>
        <taxon>Erythrobacteraceae</taxon>
        <taxon>Qipengyuania</taxon>
    </lineage>
</organism>
<evidence type="ECO:0000313" key="3">
    <source>
        <dbReference type="Proteomes" id="UP001240639"/>
    </source>
</evidence>
<evidence type="ECO:0008006" key="4">
    <source>
        <dbReference type="Google" id="ProtNLM"/>
    </source>
</evidence>
<name>A0ABT9HRT8_9SPHN</name>
<reference evidence="2 3" key="1">
    <citation type="submission" date="2023-08" db="EMBL/GenBank/DDBJ databases">
        <title>genomic of G39.</title>
        <authorList>
            <person name="Wang Y."/>
        </authorList>
    </citation>
    <scope>NUCLEOTIDE SEQUENCE [LARGE SCALE GENOMIC DNA]</scope>
    <source>
        <strain evidence="2 3">G39</strain>
    </source>
</reference>
<dbReference type="Proteomes" id="UP001240639">
    <property type="component" value="Unassembled WGS sequence"/>
</dbReference>
<accession>A0ABT9HRT8</accession>
<evidence type="ECO:0000256" key="1">
    <source>
        <dbReference type="SAM" id="SignalP"/>
    </source>
</evidence>
<feature type="signal peptide" evidence="1">
    <location>
        <begin position="1"/>
        <end position="16"/>
    </location>
</feature>
<dbReference type="RefSeq" id="WP_305933107.1">
    <property type="nucleotide sequence ID" value="NZ_JAVAIM010000001.1"/>
</dbReference>
<gene>
    <name evidence="2" type="ORF">Q9K02_12005</name>
</gene>
<dbReference type="EMBL" id="JAVAIM010000001">
    <property type="protein sequence ID" value="MDP4575866.1"/>
    <property type="molecule type" value="Genomic_DNA"/>
</dbReference>
<feature type="chain" id="PRO_5047139014" description="DUF3558 domain-containing protein" evidence="1">
    <location>
        <begin position="17"/>
        <end position="184"/>
    </location>
</feature>
<keyword evidence="3" id="KW-1185">Reference proteome</keyword>
<keyword evidence="1" id="KW-0732">Signal</keyword>
<proteinExistence type="predicted"/>